<sequence length="291" mass="33177">MDTIDYIERSTNKIKKEYVVAKGALRWLYYTPGGKITLHMLLKRKLASTIVGHFMNSPLSYNQVNKFIKKHKVDLSLYHDEGGYKTFNEFFHRRIKKEKRPIGEALVSPADGKLLAFQNLSHLPTFFIKGSEFALHEFLSDEHLAEKYKDGSMVIVRLAPTDYHRYHFPVSGLATESKSLKGRYFSVSPVAMKKSIKILSQNRRVFNLIKSKEYGDVLMAEIGATLVGSIVQTYKPNSVVKKGDEKGYFAYGGSTIVLIFEKDKITIDADLLKNTKRHLETEVKMGETIGR</sequence>
<organism evidence="13 14">
    <name type="scientific">Saccharicrinis carchari</name>
    <dbReference type="NCBI Taxonomy" id="1168039"/>
    <lineage>
        <taxon>Bacteria</taxon>
        <taxon>Pseudomonadati</taxon>
        <taxon>Bacteroidota</taxon>
        <taxon>Bacteroidia</taxon>
        <taxon>Marinilabiliales</taxon>
        <taxon>Marinilabiliaceae</taxon>
        <taxon>Saccharicrinis</taxon>
    </lineage>
</organism>
<name>A0A521DPF7_SACCC</name>
<evidence type="ECO:0000256" key="4">
    <source>
        <dbReference type="ARBA" id="ARBA00022516"/>
    </source>
</evidence>
<evidence type="ECO:0000256" key="8">
    <source>
        <dbReference type="ARBA" id="ARBA00023209"/>
    </source>
</evidence>
<keyword evidence="4" id="KW-0444">Lipid biosynthesis</keyword>
<evidence type="ECO:0000313" key="13">
    <source>
        <dbReference type="EMBL" id="SMO72971.1"/>
    </source>
</evidence>
<keyword evidence="10" id="KW-1208">Phospholipid metabolism</keyword>
<dbReference type="NCBIfam" id="TIGR00163">
    <property type="entry name" value="PS_decarb"/>
    <property type="match status" value="1"/>
</dbReference>
<evidence type="ECO:0000256" key="3">
    <source>
        <dbReference type="ARBA" id="ARBA00012243"/>
    </source>
</evidence>
<keyword evidence="6" id="KW-0443">Lipid metabolism</keyword>
<protein>
    <recommendedName>
        <fullName evidence="3">phosphatidylserine decarboxylase</fullName>
        <ecNumber evidence="3">4.1.1.65</ecNumber>
    </recommendedName>
</protein>
<keyword evidence="7" id="KW-0865">Zymogen</keyword>
<dbReference type="OrthoDB" id="9802030at2"/>
<dbReference type="UniPathway" id="UPA00558"/>
<gene>
    <name evidence="13" type="ORF">SAMN06265379_10636</name>
</gene>
<keyword evidence="8" id="KW-0594">Phospholipid biosynthesis</keyword>
<dbReference type="PANTHER" id="PTHR10067:SF17">
    <property type="entry name" value="PHOSPHATIDYLSERINE DECARBOXYLASE PROENZYME 2"/>
    <property type="match status" value="1"/>
</dbReference>
<dbReference type="GO" id="GO:0004609">
    <property type="term" value="F:phosphatidylserine decarboxylase activity"/>
    <property type="evidence" value="ECO:0007669"/>
    <property type="project" value="UniProtKB-EC"/>
</dbReference>
<comment type="pathway">
    <text evidence="2">Lipid metabolism.</text>
</comment>
<proteinExistence type="predicted"/>
<evidence type="ECO:0000256" key="2">
    <source>
        <dbReference type="ARBA" id="ARBA00005189"/>
    </source>
</evidence>
<comment type="cofactor">
    <cofactor evidence="1">
        <name>pyruvate</name>
        <dbReference type="ChEBI" id="CHEBI:15361"/>
    </cofactor>
</comment>
<evidence type="ECO:0000256" key="7">
    <source>
        <dbReference type="ARBA" id="ARBA00023145"/>
    </source>
</evidence>
<keyword evidence="14" id="KW-1185">Reference proteome</keyword>
<keyword evidence="11" id="KW-0670">Pyruvate</keyword>
<evidence type="ECO:0000256" key="10">
    <source>
        <dbReference type="ARBA" id="ARBA00023264"/>
    </source>
</evidence>
<dbReference type="EMBL" id="FXTB01000006">
    <property type="protein sequence ID" value="SMO72971.1"/>
    <property type="molecule type" value="Genomic_DNA"/>
</dbReference>
<dbReference type="Pfam" id="PF02666">
    <property type="entry name" value="PS_Dcarbxylase"/>
    <property type="match status" value="1"/>
</dbReference>
<dbReference type="Proteomes" id="UP000319040">
    <property type="component" value="Unassembled WGS sequence"/>
</dbReference>
<evidence type="ECO:0000313" key="14">
    <source>
        <dbReference type="Proteomes" id="UP000319040"/>
    </source>
</evidence>
<evidence type="ECO:0000256" key="5">
    <source>
        <dbReference type="ARBA" id="ARBA00022793"/>
    </source>
</evidence>
<reference evidence="13 14" key="1">
    <citation type="submission" date="2017-05" db="EMBL/GenBank/DDBJ databases">
        <authorList>
            <person name="Varghese N."/>
            <person name="Submissions S."/>
        </authorList>
    </citation>
    <scope>NUCLEOTIDE SEQUENCE [LARGE SCALE GENOMIC DNA]</scope>
    <source>
        <strain evidence="13 14">DSM 27040</strain>
    </source>
</reference>
<dbReference type="PANTHER" id="PTHR10067">
    <property type="entry name" value="PHOSPHATIDYLSERINE DECARBOXYLASE"/>
    <property type="match status" value="1"/>
</dbReference>
<evidence type="ECO:0000256" key="12">
    <source>
        <dbReference type="ARBA" id="ARBA00024326"/>
    </source>
</evidence>
<dbReference type="InterPro" id="IPR033177">
    <property type="entry name" value="PSD-B"/>
</dbReference>
<evidence type="ECO:0000256" key="6">
    <source>
        <dbReference type="ARBA" id="ARBA00023098"/>
    </source>
</evidence>
<evidence type="ECO:0000256" key="11">
    <source>
        <dbReference type="ARBA" id="ARBA00023317"/>
    </source>
</evidence>
<dbReference type="GO" id="GO:0006646">
    <property type="term" value="P:phosphatidylethanolamine biosynthetic process"/>
    <property type="evidence" value="ECO:0007669"/>
    <property type="project" value="UniProtKB-UniPathway"/>
</dbReference>
<keyword evidence="5" id="KW-0210">Decarboxylase</keyword>
<dbReference type="RefSeq" id="WP_142533749.1">
    <property type="nucleotide sequence ID" value="NZ_FXTB01000006.1"/>
</dbReference>
<dbReference type="EC" id="4.1.1.65" evidence="3"/>
<evidence type="ECO:0000256" key="9">
    <source>
        <dbReference type="ARBA" id="ARBA00023239"/>
    </source>
</evidence>
<comment type="pathway">
    <text evidence="12">Phospholipid metabolism; phosphatidylethanolamine biosynthesis.</text>
</comment>
<accession>A0A521DPF7</accession>
<keyword evidence="9" id="KW-0456">Lyase</keyword>
<dbReference type="AlphaFoldDB" id="A0A521DPF7"/>
<dbReference type="InterPro" id="IPR003817">
    <property type="entry name" value="PS_Dcarbxylase"/>
</dbReference>
<evidence type="ECO:0000256" key="1">
    <source>
        <dbReference type="ARBA" id="ARBA00001928"/>
    </source>
</evidence>